<evidence type="ECO:0000313" key="3">
    <source>
        <dbReference type="EMBL" id="MBV4357265.1"/>
    </source>
</evidence>
<feature type="region of interest" description="Disordered" evidence="1">
    <location>
        <begin position="204"/>
        <end position="241"/>
    </location>
</feature>
<feature type="compositionally biased region" description="Low complexity" evidence="1">
    <location>
        <begin position="80"/>
        <end position="96"/>
    </location>
</feature>
<evidence type="ECO:0000256" key="1">
    <source>
        <dbReference type="SAM" id="MobiDB-lite"/>
    </source>
</evidence>
<feature type="compositionally biased region" description="Low complexity" evidence="1">
    <location>
        <begin position="204"/>
        <end position="214"/>
    </location>
</feature>
<dbReference type="EMBL" id="JAHSPG010000004">
    <property type="protein sequence ID" value="MBV4357265.1"/>
    <property type="molecule type" value="Genomic_DNA"/>
</dbReference>
<name>A0A9E2SCA7_9BACT</name>
<feature type="compositionally biased region" description="Low complexity" evidence="1">
    <location>
        <begin position="222"/>
        <end position="241"/>
    </location>
</feature>
<comment type="caution">
    <text evidence="3">The sequence shown here is derived from an EMBL/GenBank/DDBJ whole genome shotgun (WGS) entry which is preliminary data.</text>
</comment>
<sequence length="295" mass="32467">MTRIIALFFALFLIVSSYGQPAKPDIITKQNGEQMKGKILEVSDAGVKFTYTGETVVYVIKKSDIAKITFSSGRVETYNQPATQTAPAQPAQPATPEKSAVTSSAIATRGGDPHNKVAILPFTLLKDGLYAADELNEKAQDECFSYLNKHAGTLTILDPQTTNSFLLKSGIKKEALKEYTRDELCRLLSVEYVLEGTIMQNKATQTSTQSSSYSDKSKSTDNNKSGDGSKNSSGYSSSTSYTEQNFDNTVILKIFNDKGESLYNEQRKALFSSTSQDGYVSTLQYLLKRTPLYHK</sequence>
<dbReference type="RefSeq" id="WP_217790910.1">
    <property type="nucleotide sequence ID" value="NZ_JAHSPG010000004.1"/>
</dbReference>
<dbReference type="Proteomes" id="UP000812270">
    <property type="component" value="Unassembled WGS sequence"/>
</dbReference>
<accession>A0A9E2SCA7</accession>
<gene>
    <name evidence="3" type="ORF">KTO63_08920</name>
</gene>
<keyword evidence="2" id="KW-0732">Signal</keyword>
<evidence type="ECO:0000313" key="4">
    <source>
        <dbReference type="Proteomes" id="UP000812270"/>
    </source>
</evidence>
<keyword evidence="4" id="KW-1185">Reference proteome</keyword>
<feature type="region of interest" description="Disordered" evidence="1">
    <location>
        <begin position="80"/>
        <end position="109"/>
    </location>
</feature>
<feature type="chain" id="PRO_5038638028" evidence="2">
    <location>
        <begin position="23"/>
        <end position="295"/>
    </location>
</feature>
<protein>
    <submittedName>
        <fullName evidence="3">Uncharacterized protein</fullName>
    </submittedName>
</protein>
<organism evidence="3 4">
    <name type="scientific">Pinibacter aurantiacus</name>
    <dbReference type="NCBI Taxonomy" id="2851599"/>
    <lineage>
        <taxon>Bacteria</taxon>
        <taxon>Pseudomonadati</taxon>
        <taxon>Bacteroidota</taxon>
        <taxon>Chitinophagia</taxon>
        <taxon>Chitinophagales</taxon>
        <taxon>Chitinophagaceae</taxon>
        <taxon>Pinibacter</taxon>
    </lineage>
</organism>
<evidence type="ECO:0000256" key="2">
    <source>
        <dbReference type="SAM" id="SignalP"/>
    </source>
</evidence>
<dbReference type="AlphaFoldDB" id="A0A9E2SCA7"/>
<reference evidence="3" key="1">
    <citation type="submission" date="2021-06" db="EMBL/GenBank/DDBJ databases">
        <authorList>
            <person name="Huq M.A."/>
        </authorList>
    </citation>
    <scope>NUCLEOTIDE SEQUENCE</scope>
    <source>
        <strain evidence="3">MAH-26</strain>
    </source>
</reference>
<feature type="signal peptide" evidence="2">
    <location>
        <begin position="1"/>
        <end position="22"/>
    </location>
</feature>
<proteinExistence type="predicted"/>